<dbReference type="InterPro" id="IPR012338">
    <property type="entry name" value="Beta-lactam/transpept-like"/>
</dbReference>
<evidence type="ECO:0000313" key="1">
    <source>
        <dbReference type="EMBL" id="MDR7355022.1"/>
    </source>
</evidence>
<dbReference type="RefSeq" id="WP_277103954.1">
    <property type="nucleotide sequence ID" value="NZ_BAAAJS010000068.1"/>
</dbReference>
<comment type="caution">
    <text evidence="1">The sequence shown here is derived from an EMBL/GenBank/DDBJ whole genome shotgun (WGS) entry which is preliminary data.</text>
</comment>
<dbReference type="Gene3D" id="3.40.710.10">
    <property type="entry name" value="DD-peptidase/beta-lactamase superfamily"/>
    <property type="match status" value="1"/>
</dbReference>
<name>A0ABU2B8T2_9CORY</name>
<dbReference type="SUPFAM" id="SSF56601">
    <property type="entry name" value="beta-lactamase/transpeptidase-like"/>
    <property type="match status" value="1"/>
</dbReference>
<keyword evidence="2" id="KW-1185">Reference proteome</keyword>
<dbReference type="Proteomes" id="UP001183619">
    <property type="component" value="Unassembled WGS sequence"/>
</dbReference>
<accession>A0ABU2B8T2</accession>
<organism evidence="1 2">
    <name type="scientific">Corynebacterium felinum</name>
    <dbReference type="NCBI Taxonomy" id="131318"/>
    <lineage>
        <taxon>Bacteria</taxon>
        <taxon>Bacillati</taxon>
        <taxon>Actinomycetota</taxon>
        <taxon>Actinomycetes</taxon>
        <taxon>Mycobacteriales</taxon>
        <taxon>Corynebacteriaceae</taxon>
        <taxon>Corynebacterium</taxon>
    </lineage>
</organism>
<evidence type="ECO:0008006" key="3">
    <source>
        <dbReference type="Google" id="ProtNLM"/>
    </source>
</evidence>
<proteinExistence type="predicted"/>
<dbReference type="EMBL" id="JAVDYF010000001">
    <property type="protein sequence ID" value="MDR7355022.1"/>
    <property type="molecule type" value="Genomic_DNA"/>
</dbReference>
<reference evidence="1 2" key="1">
    <citation type="submission" date="2023-07" db="EMBL/GenBank/DDBJ databases">
        <title>Sequencing the genomes of 1000 actinobacteria strains.</title>
        <authorList>
            <person name="Klenk H.-P."/>
        </authorList>
    </citation>
    <scope>NUCLEOTIDE SEQUENCE [LARGE SCALE GENOMIC DNA]</scope>
    <source>
        <strain evidence="1 2">DSM 44508</strain>
    </source>
</reference>
<protein>
    <recommendedName>
        <fullName evidence="3">Serine hydrolase</fullName>
    </recommendedName>
</protein>
<gene>
    <name evidence="1" type="ORF">J2S37_001560</name>
</gene>
<sequence length="283" mass="30179">MAVLSPAPALAQSSGNAHLEDQVWNVRDQIVGFAERHADPATAAHVRSMVDGAVDHSFPGARARHQPAAPGGVNFAGFYTPAAPPRMSSPGFELTYVNLASAMHVGSPGEHARIPGLSLVKMMIAHYVFAHGHAADFQKATMMLQRSDDAAASELYARYPDSIAWATRTYGLRNTHAAPHWGFSTTSTYDMAFFLASLMRENPNGPVLNALRTSAPIASDGKPQNYGTATLPRVQGTKWGWSDNHQNHSSASFGADFVVVAYSPGDAARLTALTHAALAGYHS</sequence>
<evidence type="ECO:0000313" key="2">
    <source>
        <dbReference type="Proteomes" id="UP001183619"/>
    </source>
</evidence>